<keyword evidence="1" id="KW-0812">Transmembrane</keyword>
<dbReference type="EMBL" id="AF436045">
    <property type="protein sequence ID" value="AAL31619.1"/>
    <property type="molecule type" value="Genomic_DNA"/>
</dbReference>
<evidence type="ECO:0000313" key="2">
    <source>
        <dbReference type="EMBL" id="AAL31619.1"/>
    </source>
</evidence>
<protein>
    <submittedName>
        <fullName evidence="2">NADH dehydrogenase subunit 1</fullName>
    </submittedName>
</protein>
<geneLocation type="mitochondrion" evidence="2"/>
<dbReference type="AlphaFoldDB" id="Q8WGD1"/>
<reference evidence="2" key="1">
    <citation type="journal article" date="2002" name="Proc. R. Soc. B">
        <title>Mitochondrial gene rearrangements confirm the parallel evolution of the crab-like form.</title>
        <authorList>
            <person name="Morrison C.L."/>
            <person name="Harvey A.W."/>
            <person name="Lavery S."/>
            <person name="Tieu K."/>
            <person name="Huang Y."/>
            <person name="Cunningham C.W."/>
        </authorList>
    </citation>
    <scope>NUCLEOTIDE SEQUENCE</scope>
</reference>
<evidence type="ECO:0000256" key="1">
    <source>
        <dbReference type="SAM" id="Phobius"/>
    </source>
</evidence>
<sequence length="37" mass="4336">MEYEWLAIFIVSILKYLILIICVLVGVVLVPFLERKV</sequence>
<keyword evidence="1" id="KW-1133">Transmembrane helix</keyword>
<accession>Q8WGD1</accession>
<name>Q8WGD1_9EUCA</name>
<feature type="non-terminal residue" evidence="2">
    <location>
        <position position="37"/>
    </location>
</feature>
<proteinExistence type="predicted"/>
<keyword evidence="2" id="KW-0496">Mitochondrion</keyword>
<feature type="transmembrane region" description="Helical" evidence="1">
    <location>
        <begin position="6"/>
        <end position="33"/>
    </location>
</feature>
<organism evidence="2">
    <name type="scientific">Panulirus sp. MHLTHC-2001</name>
    <dbReference type="NCBI Taxonomy" id="177242"/>
    <lineage>
        <taxon>Eukaryota</taxon>
        <taxon>Metazoa</taxon>
        <taxon>Ecdysozoa</taxon>
        <taxon>Arthropoda</taxon>
        <taxon>Crustacea</taxon>
        <taxon>Multicrustacea</taxon>
        <taxon>Malacostraca</taxon>
        <taxon>Eumalacostraca</taxon>
        <taxon>Eucarida</taxon>
        <taxon>Decapoda</taxon>
        <taxon>Pleocyemata</taxon>
        <taxon>Achelata</taxon>
        <taxon>Palinuroidea</taxon>
        <taxon>Palinuridae</taxon>
        <taxon>Panulirus</taxon>
    </lineage>
</organism>
<keyword evidence="1" id="KW-0472">Membrane</keyword>